<evidence type="ECO:0000256" key="1">
    <source>
        <dbReference type="ARBA" id="ARBA00004442"/>
    </source>
</evidence>
<dbReference type="SUPFAM" id="SSF48452">
    <property type="entry name" value="TPR-like"/>
    <property type="match status" value="1"/>
</dbReference>
<dbReference type="Pfam" id="PF14322">
    <property type="entry name" value="SusD-like_3"/>
    <property type="match status" value="1"/>
</dbReference>
<evidence type="ECO:0000313" key="8">
    <source>
        <dbReference type="EMBL" id="MFD2035164.1"/>
    </source>
</evidence>
<comment type="subcellular location">
    <subcellularLocation>
        <location evidence="1">Cell outer membrane</location>
    </subcellularLocation>
</comment>
<evidence type="ECO:0000256" key="3">
    <source>
        <dbReference type="ARBA" id="ARBA00022729"/>
    </source>
</evidence>
<dbReference type="EMBL" id="JBHUHR010000027">
    <property type="protein sequence ID" value="MFD2035164.1"/>
    <property type="molecule type" value="Genomic_DNA"/>
</dbReference>
<gene>
    <name evidence="8" type="ORF">ACFSKL_10200</name>
</gene>
<sequence length="448" mass="51081">MKKQIYIIIVAIFTLGCQGFLDEKPQKSLVVPSSLSDLQALMDNELLLMNLSPGIPTILSDEYLLKEDVLQSISEPSERNGYVWADDLYESGSNVDWVGMYEQIFYSNVVLETLETIERTQSNSTQYDQIKGSAVFYRAHAYFNLLTLFAAMPQDGAELDKYGLIFKESAAIESPPLRMSVSDSYAFVEAQLQLAHGLLQESNSIKTRPSKLAVKSILARFYLFQGEFSKAEDAADYVLDRYNILIDYHGINPSAASTFPRFNDEVIYHSNTISYLSNFIGEISPSLYDKYDNEDLRKPRFFNVNQSTGRITFKGSYTGLFTLFSGMTTAELYLILAECKIRNGSMIEGVGLLNALRKNRYEISTFNEVSFTDPTEALREVFEERTRELALRSLSWYDLRRLNHEPSFQRILSKKVGSQTYTLLPNDLFYILPLIDIEIQTYGLEQNP</sequence>
<evidence type="ECO:0000313" key="9">
    <source>
        <dbReference type="Proteomes" id="UP001597361"/>
    </source>
</evidence>
<dbReference type="Pfam" id="PF07980">
    <property type="entry name" value="SusD_RagB"/>
    <property type="match status" value="1"/>
</dbReference>
<keyword evidence="5" id="KW-0998">Cell outer membrane</keyword>
<comment type="caution">
    <text evidence="8">The sequence shown here is derived from an EMBL/GenBank/DDBJ whole genome shotgun (WGS) entry which is preliminary data.</text>
</comment>
<keyword evidence="3" id="KW-0732">Signal</keyword>
<proteinExistence type="inferred from homology"/>
<dbReference type="InterPro" id="IPR011990">
    <property type="entry name" value="TPR-like_helical_dom_sf"/>
</dbReference>
<feature type="domain" description="RagB/SusD" evidence="6">
    <location>
        <begin position="329"/>
        <end position="404"/>
    </location>
</feature>
<dbReference type="RefSeq" id="WP_376885942.1">
    <property type="nucleotide sequence ID" value="NZ_JBHUHR010000027.1"/>
</dbReference>
<evidence type="ECO:0000256" key="2">
    <source>
        <dbReference type="ARBA" id="ARBA00006275"/>
    </source>
</evidence>
<keyword evidence="9" id="KW-1185">Reference proteome</keyword>
<organism evidence="8 9">
    <name type="scientific">Belliella marina</name>
    <dbReference type="NCBI Taxonomy" id="1644146"/>
    <lineage>
        <taxon>Bacteria</taxon>
        <taxon>Pseudomonadati</taxon>
        <taxon>Bacteroidota</taxon>
        <taxon>Cytophagia</taxon>
        <taxon>Cytophagales</taxon>
        <taxon>Cyclobacteriaceae</taxon>
        <taxon>Belliella</taxon>
    </lineage>
</organism>
<dbReference type="InterPro" id="IPR033985">
    <property type="entry name" value="SusD-like_N"/>
</dbReference>
<protein>
    <submittedName>
        <fullName evidence="8">RagB/SusD family nutrient uptake outer membrane protein</fullName>
    </submittedName>
</protein>
<evidence type="ECO:0000259" key="7">
    <source>
        <dbReference type="Pfam" id="PF14322"/>
    </source>
</evidence>
<dbReference type="Gene3D" id="1.25.40.390">
    <property type="match status" value="1"/>
</dbReference>
<reference evidence="9" key="1">
    <citation type="journal article" date="2019" name="Int. J. Syst. Evol. Microbiol.">
        <title>The Global Catalogue of Microorganisms (GCM) 10K type strain sequencing project: providing services to taxonomists for standard genome sequencing and annotation.</title>
        <authorList>
            <consortium name="The Broad Institute Genomics Platform"/>
            <consortium name="The Broad Institute Genome Sequencing Center for Infectious Disease"/>
            <person name="Wu L."/>
            <person name="Ma J."/>
        </authorList>
    </citation>
    <scope>NUCLEOTIDE SEQUENCE [LARGE SCALE GENOMIC DNA]</scope>
    <source>
        <strain evidence="9">CGMCC 1.15180</strain>
    </source>
</reference>
<accession>A0ABW4VKJ8</accession>
<dbReference type="Proteomes" id="UP001597361">
    <property type="component" value="Unassembled WGS sequence"/>
</dbReference>
<name>A0ABW4VKJ8_9BACT</name>
<feature type="domain" description="SusD-like N-terminal" evidence="7">
    <location>
        <begin position="20"/>
        <end position="223"/>
    </location>
</feature>
<evidence type="ECO:0000256" key="5">
    <source>
        <dbReference type="ARBA" id="ARBA00023237"/>
    </source>
</evidence>
<dbReference type="PROSITE" id="PS51257">
    <property type="entry name" value="PROKAR_LIPOPROTEIN"/>
    <property type="match status" value="1"/>
</dbReference>
<evidence type="ECO:0000259" key="6">
    <source>
        <dbReference type="Pfam" id="PF07980"/>
    </source>
</evidence>
<comment type="similarity">
    <text evidence="2">Belongs to the SusD family.</text>
</comment>
<keyword evidence="4" id="KW-0472">Membrane</keyword>
<dbReference type="InterPro" id="IPR012944">
    <property type="entry name" value="SusD_RagB_dom"/>
</dbReference>
<evidence type="ECO:0000256" key="4">
    <source>
        <dbReference type="ARBA" id="ARBA00023136"/>
    </source>
</evidence>